<gene>
    <name evidence="7" type="ORF">C8N31_101428</name>
</gene>
<evidence type="ECO:0000256" key="2">
    <source>
        <dbReference type="ARBA" id="ARBA00008564"/>
    </source>
</evidence>
<evidence type="ECO:0000256" key="1">
    <source>
        <dbReference type="ARBA" id="ARBA00004141"/>
    </source>
</evidence>
<feature type="transmembrane region" description="Helical" evidence="6">
    <location>
        <begin position="12"/>
        <end position="31"/>
    </location>
</feature>
<evidence type="ECO:0000256" key="5">
    <source>
        <dbReference type="ARBA" id="ARBA00023136"/>
    </source>
</evidence>
<dbReference type="GO" id="GO:0005886">
    <property type="term" value="C:plasma membrane"/>
    <property type="evidence" value="ECO:0007669"/>
    <property type="project" value="UniProtKB-ARBA"/>
</dbReference>
<keyword evidence="3 6" id="KW-0812">Transmembrane</keyword>
<comment type="subcellular location">
    <subcellularLocation>
        <location evidence="1">Membrane</location>
        <topology evidence="1">Multi-pass membrane protein</topology>
    </subcellularLocation>
</comment>
<proteinExistence type="inferred from homology"/>
<dbReference type="EMBL" id="QBKU01000001">
    <property type="protein sequence ID" value="PTX75767.1"/>
    <property type="molecule type" value="Genomic_DNA"/>
</dbReference>
<keyword evidence="4 6" id="KW-1133">Transmembrane helix</keyword>
<reference evidence="7 8" key="1">
    <citation type="submission" date="2018-04" db="EMBL/GenBank/DDBJ databases">
        <title>Genomic Encyclopedia of Archaeal and Bacterial Type Strains, Phase II (KMG-II): from individual species to whole genera.</title>
        <authorList>
            <person name="Goeker M."/>
        </authorList>
    </citation>
    <scope>NUCLEOTIDE SEQUENCE [LARGE SCALE GENOMIC DNA]</scope>
    <source>
        <strain evidence="7 8">DSM 12244</strain>
    </source>
</reference>
<evidence type="ECO:0000256" key="4">
    <source>
        <dbReference type="ARBA" id="ARBA00022989"/>
    </source>
</evidence>
<accession>A0A2T6CJV8</accession>
<dbReference type="Proteomes" id="UP000244092">
    <property type="component" value="Unassembled WGS sequence"/>
</dbReference>
<evidence type="ECO:0000313" key="8">
    <source>
        <dbReference type="Proteomes" id="UP000244092"/>
    </source>
</evidence>
<keyword evidence="5 6" id="KW-0472">Membrane</keyword>
<feature type="transmembrane region" description="Helical" evidence="6">
    <location>
        <begin position="66"/>
        <end position="82"/>
    </location>
</feature>
<evidence type="ECO:0000256" key="6">
    <source>
        <dbReference type="SAM" id="Phobius"/>
    </source>
</evidence>
<dbReference type="Pfam" id="PF02361">
    <property type="entry name" value="CbiQ"/>
    <property type="match status" value="1"/>
</dbReference>
<protein>
    <submittedName>
        <fullName evidence="7">Biotin transport system permease protein</fullName>
    </submittedName>
</protein>
<sequence length="204" mass="22480">MISLTSPIRTRAHNWPAGAKLLSLCVATAVLFAIKDVPAQVLVFALVIALYTIPGRDFLAAGFRQLRLLWPFVLIVGLWHLWTGEFALGASVVLRMLSAVGLANLVTMTTRLSDMIDVVKAVTVPLRWFGLSSRVLEFAIALVIRLTPVLVERGGQLSQSWKARSRKAPNWRIILPFTVLALDDADYVAEALRARGGFNTKEDT</sequence>
<dbReference type="CDD" id="cd16914">
    <property type="entry name" value="EcfT"/>
    <property type="match status" value="1"/>
</dbReference>
<dbReference type="InterPro" id="IPR003339">
    <property type="entry name" value="ABC/ECF_trnsptr_transmembrane"/>
</dbReference>
<comment type="similarity">
    <text evidence="2">Belongs to the CbiQ family.</text>
</comment>
<comment type="caution">
    <text evidence="7">The sequence shown here is derived from an EMBL/GenBank/DDBJ whole genome shotgun (WGS) entry which is preliminary data.</text>
</comment>
<dbReference type="AlphaFoldDB" id="A0A2T6CJV8"/>
<evidence type="ECO:0000313" key="7">
    <source>
        <dbReference type="EMBL" id="PTX75767.1"/>
    </source>
</evidence>
<name>A0A2T6CJV8_9RHOB</name>
<evidence type="ECO:0000256" key="3">
    <source>
        <dbReference type="ARBA" id="ARBA00022692"/>
    </source>
</evidence>
<dbReference type="OrthoDB" id="5868344at2"/>
<feature type="transmembrane region" description="Helical" evidence="6">
    <location>
        <begin position="37"/>
        <end position="54"/>
    </location>
</feature>
<dbReference type="RefSeq" id="WP_025047298.1">
    <property type="nucleotide sequence ID" value="NZ_QBKU01000001.1"/>
</dbReference>
<organism evidence="7 8">
    <name type="scientific">Sulfitobacter mediterraneus</name>
    <dbReference type="NCBI Taxonomy" id="83219"/>
    <lineage>
        <taxon>Bacteria</taxon>
        <taxon>Pseudomonadati</taxon>
        <taxon>Pseudomonadota</taxon>
        <taxon>Alphaproteobacteria</taxon>
        <taxon>Rhodobacterales</taxon>
        <taxon>Roseobacteraceae</taxon>
        <taxon>Sulfitobacter</taxon>
    </lineage>
</organism>